<dbReference type="SUPFAM" id="SSF49299">
    <property type="entry name" value="PKD domain"/>
    <property type="match status" value="1"/>
</dbReference>
<dbReference type="Gene3D" id="2.60.120.260">
    <property type="entry name" value="Galactose-binding domain-like"/>
    <property type="match status" value="1"/>
</dbReference>
<dbReference type="PROSITE" id="PS51257">
    <property type="entry name" value="PROKAR_LIPOPROTEIN"/>
    <property type="match status" value="1"/>
</dbReference>
<keyword evidence="4" id="KW-1185">Reference proteome</keyword>
<dbReference type="RefSeq" id="WP_125030032.1">
    <property type="nucleotide sequence ID" value="NZ_JAPXVP010000004.1"/>
</dbReference>
<evidence type="ECO:0000259" key="2">
    <source>
        <dbReference type="PROSITE" id="PS50093"/>
    </source>
</evidence>
<dbReference type="EMBL" id="QQWG01000004">
    <property type="protein sequence ID" value="RRG23032.1"/>
    <property type="molecule type" value="Genomic_DNA"/>
</dbReference>
<feature type="domain" description="PKD" evidence="2">
    <location>
        <begin position="50"/>
        <end position="93"/>
    </location>
</feature>
<dbReference type="Proteomes" id="UP000285794">
    <property type="component" value="Unassembled WGS sequence"/>
</dbReference>
<reference evidence="3 4" key="1">
    <citation type="submission" date="2018-07" db="EMBL/GenBank/DDBJ databases">
        <title>Draft genome sequence of Ancylomarina sp. M1P.</title>
        <authorList>
            <person name="Yadav S."/>
            <person name="Villanueva L."/>
            <person name="Damste J.S.S."/>
        </authorList>
    </citation>
    <scope>NUCLEOTIDE SEQUENCE [LARGE SCALE GENOMIC DNA]</scope>
    <source>
        <strain evidence="3 4">M1P</strain>
    </source>
</reference>
<proteinExistence type="predicted"/>
<sequence>MKKILYFILLLVVAVSCSPDEYSTPENLTAEQIDWGYTATDITNEYTLYNNTPGVSSTWDFGNGVTQKGSSVTAQYTFAGTYTVKLTVISQGGVIILEDEIVTTVDNPSFLSGYPYDQLVGAGEQVWAVDGYSKGAFGLGPTLANPTEWHADAKGARLDKGLYDDRFTFKITESGLTLTQLTNGDVYANGGWAADLGSTDGHQEPDGGDFIMPHTGGDFVCTIAGEKLTVTGGGFLGYYAGAHEYEIITLTEDLLEVAFWDTNANFYWFTRFAPVDKLTPEPEPVVKELESNDIADDFEGNGNIIWDTAAIDGFDIIDNFAPSDVNSSDNIIKYQKGAGEWSSVLTVLDYIIDLSTRNQFTMKVFVPAFNDYTTVCDPGTPWIADHNLKPQIDVKLQDSSLGGNAWQTQQVRSHTLTEAQFGTWVELTFDYSDVSDRVDFDQIVIQLGAEGHCNSGLFYIDDFQLLP</sequence>
<feature type="signal peptide" evidence="1">
    <location>
        <begin position="1"/>
        <end position="19"/>
    </location>
</feature>
<dbReference type="InterPro" id="IPR000601">
    <property type="entry name" value="PKD_dom"/>
</dbReference>
<evidence type="ECO:0000256" key="1">
    <source>
        <dbReference type="SAM" id="SignalP"/>
    </source>
</evidence>
<organism evidence="3 4">
    <name type="scientific">Ancylomarina euxinus</name>
    <dbReference type="NCBI Taxonomy" id="2283627"/>
    <lineage>
        <taxon>Bacteria</taxon>
        <taxon>Pseudomonadati</taxon>
        <taxon>Bacteroidota</taxon>
        <taxon>Bacteroidia</taxon>
        <taxon>Marinilabiliales</taxon>
        <taxon>Marinifilaceae</taxon>
        <taxon>Ancylomarina</taxon>
    </lineage>
</organism>
<evidence type="ECO:0000313" key="4">
    <source>
        <dbReference type="Proteomes" id="UP000285794"/>
    </source>
</evidence>
<dbReference type="InterPro" id="IPR035986">
    <property type="entry name" value="PKD_dom_sf"/>
</dbReference>
<feature type="chain" id="PRO_5019204152" evidence="1">
    <location>
        <begin position="20"/>
        <end position="467"/>
    </location>
</feature>
<dbReference type="InterPro" id="IPR013783">
    <property type="entry name" value="Ig-like_fold"/>
</dbReference>
<accession>A0A425Y478</accession>
<keyword evidence="1" id="KW-0732">Signal</keyword>
<dbReference type="Pfam" id="PF18911">
    <property type="entry name" value="PKD_4"/>
    <property type="match status" value="1"/>
</dbReference>
<protein>
    <submittedName>
        <fullName evidence="3">PKD domain-containing protein</fullName>
    </submittedName>
</protein>
<gene>
    <name evidence="3" type="ORF">DWB61_06245</name>
</gene>
<dbReference type="OrthoDB" id="5381604at2"/>
<dbReference type="CDD" id="cd00146">
    <property type="entry name" value="PKD"/>
    <property type="match status" value="1"/>
</dbReference>
<dbReference type="AlphaFoldDB" id="A0A425Y478"/>
<dbReference type="Gene3D" id="2.60.40.10">
    <property type="entry name" value="Immunoglobulins"/>
    <property type="match status" value="1"/>
</dbReference>
<name>A0A425Y478_9BACT</name>
<comment type="caution">
    <text evidence="3">The sequence shown here is derived from an EMBL/GenBank/DDBJ whole genome shotgun (WGS) entry which is preliminary data.</text>
</comment>
<evidence type="ECO:0000313" key="3">
    <source>
        <dbReference type="EMBL" id="RRG23032.1"/>
    </source>
</evidence>
<dbReference type="PROSITE" id="PS50093">
    <property type="entry name" value="PKD"/>
    <property type="match status" value="1"/>
</dbReference>